<keyword evidence="1" id="KW-1133">Transmembrane helix</keyword>
<feature type="transmembrane region" description="Helical" evidence="1">
    <location>
        <begin position="225"/>
        <end position="250"/>
    </location>
</feature>
<protein>
    <submittedName>
        <fullName evidence="2">Uncharacterized protein</fullName>
    </submittedName>
</protein>
<dbReference type="RefSeq" id="WP_087914005.1">
    <property type="nucleotide sequence ID" value="NZ_CP021780.1"/>
</dbReference>
<evidence type="ECO:0000313" key="2">
    <source>
        <dbReference type="EMBL" id="ASA19982.1"/>
    </source>
</evidence>
<accession>A0A2Z2KGN2</accession>
<feature type="transmembrane region" description="Helical" evidence="1">
    <location>
        <begin position="445"/>
        <end position="469"/>
    </location>
</feature>
<gene>
    <name evidence="2" type="ORF">B9T62_03690</name>
</gene>
<feature type="transmembrane region" description="Helical" evidence="1">
    <location>
        <begin position="507"/>
        <end position="527"/>
    </location>
</feature>
<feature type="transmembrane region" description="Helical" evidence="1">
    <location>
        <begin position="330"/>
        <end position="347"/>
    </location>
</feature>
<feature type="transmembrane region" description="Helical" evidence="1">
    <location>
        <begin position="91"/>
        <end position="111"/>
    </location>
</feature>
<dbReference type="Proteomes" id="UP000249890">
    <property type="component" value="Chromosome"/>
</dbReference>
<reference evidence="2 3" key="1">
    <citation type="submission" date="2017-06" db="EMBL/GenBank/DDBJ databases">
        <title>Complete genome sequence of Paenibacillus donghaensis KCTC 13049T isolated from East Sea sediment, South Korea.</title>
        <authorList>
            <person name="Jung B.K."/>
            <person name="Hong S.-J."/>
            <person name="Shin J.-H."/>
        </authorList>
    </citation>
    <scope>NUCLEOTIDE SEQUENCE [LARGE SCALE GENOMIC DNA]</scope>
    <source>
        <strain evidence="2 3">KCTC 13049</strain>
    </source>
</reference>
<feature type="transmembrane region" description="Helical" evidence="1">
    <location>
        <begin position="481"/>
        <end position="501"/>
    </location>
</feature>
<dbReference type="KEGG" id="pdh:B9T62_03690"/>
<feature type="transmembrane region" description="Helical" evidence="1">
    <location>
        <begin position="132"/>
        <end position="157"/>
    </location>
</feature>
<evidence type="ECO:0000313" key="3">
    <source>
        <dbReference type="Proteomes" id="UP000249890"/>
    </source>
</evidence>
<keyword evidence="1" id="KW-0472">Membrane</keyword>
<keyword evidence="3" id="KW-1185">Reference proteome</keyword>
<organism evidence="2 3">
    <name type="scientific">Paenibacillus donghaensis</name>
    <dbReference type="NCBI Taxonomy" id="414771"/>
    <lineage>
        <taxon>Bacteria</taxon>
        <taxon>Bacillati</taxon>
        <taxon>Bacillota</taxon>
        <taxon>Bacilli</taxon>
        <taxon>Bacillales</taxon>
        <taxon>Paenibacillaceae</taxon>
        <taxon>Paenibacillus</taxon>
    </lineage>
</organism>
<evidence type="ECO:0000256" key="1">
    <source>
        <dbReference type="SAM" id="Phobius"/>
    </source>
</evidence>
<feature type="transmembrane region" description="Helical" evidence="1">
    <location>
        <begin position="200"/>
        <end position="219"/>
    </location>
</feature>
<feature type="transmembrane region" description="Helical" evidence="1">
    <location>
        <begin position="415"/>
        <end position="439"/>
    </location>
</feature>
<sequence>MLRTLLTLQRIKGSSGANRFMYYFMRIPAVGKLLNEHMYARAGLKRNLVIFVSILKLIWGFLSRFAYLGIVIFWPIKLAAGDLPLDEQYSLFLHIFVSLSFIVAAASNVFILEPKRDKYIAVKLMRIPAADYMHAVLVLKVFSFTVYSIPALLLFVSLLGAPLWHGLVLTLLLSAWRTVTEALNLLVFTRKNRVLVKNNVWVWSVIGAGYLLAFGMLYYKQPLFTSSILLSVPVMSGIVLLGLVAGIYIARYPDYRSAVNAVTKIDDPLLDMGRMMREARVAEVSTKETDYSGESPGVDRYKGKQGYAYLNAIFFSRHKRLLVAPIQRRLTLIGALLAAGLVTRWISPDTFSALGAYLAGTLSAFVLVMFYASIGERVCKAMFYNCDLSLLRYGFYREKNSILSNFRIRLIRLSLLNLIPALAICMSVSLLILLSGHVWLLADVVLYWVTILSLSLFVSVHHLSMYYIFQPYSTELNVKNPFFTIVNSIVVALCIICLRFQSDSTVFAFYVLLATMAYIVGALLLVNKFSVRTFRVK</sequence>
<name>A0A2Z2KGN2_9BACL</name>
<keyword evidence="1" id="KW-0812">Transmembrane</keyword>
<dbReference type="AlphaFoldDB" id="A0A2Z2KGN2"/>
<proteinExistence type="predicted"/>
<dbReference type="EMBL" id="CP021780">
    <property type="protein sequence ID" value="ASA19982.1"/>
    <property type="molecule type" value="Genomic_DNA"/>
</dbReference>
<feature type="transmembrane region" description="Helical" evidence="1">
    <location>
        <begin position="353"/>
        <end position="374"/>
    </location>
</feature>
<feature type="transmembrane region" description="Helical" evidence="1">
    <location>
        <begin position="163"/>
        <end position="188"/>
    </location>
</feature>
<dbReference type="OrthoDB" id="1710898at2"/>
<feature type="transmembrane region" description="Helical" evidence="1">
    <location>
        <begin position="48"/>
        <end position="76"/>
    </location>
</feature>